<evidence type="ECO:0000259" key="5">
    <source>
        <dbReference type="PROSITE" id="PS50977"/>
    </source>
</evidence>
<evidence type="ECO:0000313" key="7">
    <source>
        <dbReference type="Proteomes" id="UP000553776"/>
    </source>
</evidence>
<accession>A0A841U441</accession>
<dbReference type="AlphaFoldDB" id="A0A841U441"/>
<dbReference type="EMBL" id="JACJVR010000059">
    <property type="protein sequence ID" value="MBB6692820.1"/>
    <property type="molecule type" value="Genomic_DNA"/>
</dbReference>
<dbReference type="InterPro" id="IPR011075">
    <property type="entry name" value="TetR_C"/>
</dbReference>
<protein>
    <submittedName>
        <fullName evidence="6">TetR/AcrR family transcriptional regulator</fullName>
    </submittedName>
</protein>
<dbReference type="RefSeq" id="WP_185136802.1">
    <property type="nucleotide sequence ID" value="NZ_BORM01000010.1"/>
</dbReference>
<dbReference type="Proteomes" id="UP000553776">
    <property type="component" value="Unassembled WGS sequence"/>
</dbReference>
<keyword evidence="3" id="KW-0804">Transcription</keyword>
<dbReference type="Gene3D" id="1.10.357.10">
    <property type="entry name" value="Tetracycline Repressor, domain 2"/>
    <property type="match status" value="1"/>
</dbReference>
<dbReference type="SUPFAM" id="SSF48498">
    <property type="entry name" value="Tetracyclin repressor-like, C-terminal domain"/>
    <property type="match status" value="1"/>
</dbReference>
<feature type="domain" description="HTH tetR-type" evidence="5">
    <location>
        <begin position="6"/>
        <end position="66"/>
    </location>
</feature>
<feature type="DNA-binding region" description="H-T-H motif" evidence="4">
    <location>
        <begin position="29"/>
        <end position="48"/>
    </location>
</feature>
<dbReference type="InterPro" id="IPR036271">
    <property type="entry name" value="Tet_transcr_reg_TetR-rel_C_sf"/>
</dbReference>
<dbReference type="PANTHER" id="PTHR47506">
    <property type="entry name" value="TRANSCRIPTIONAL REGULATORY PROTEIN"/>
    <property type="match status" value="1"/>
</dbReference>
<organism evidence="6 7">
    <name type="scientific">Cohnella xylanilytica</name>
    <dbReference type="NCBI Taxonomy" id="557555"/>
    <lineage>
        <taxon>Bacteria</taxon>
        <taxon>Bacillati</taxon>
        <taxon>Bacillota</taxon>
        <taxon>Bacilli</taxon>
        <taxon>Bacillales</taxon>
        <taxon>Paenibacillaceae</taxon>
        <taxon>Cohnella</taxon>
    </lineage>
</organism>
<dbReference type="PROSITE" id="PS50977">
    <property type="entry name" value="HTH_TETR_2"/>
    <property type="match status" value="1"/>
</dbReference>
<dbReference type="InterPro" id="IPR009057">
    <property type="entry name" value="Homeodomain-like_sf"/>
</dbReference>
<comment type="caution">
    <text evidence="6">The sequence shown here is derived from an EMBL/GenBank/DDBJ whole genome shotgun (WGS) entry which is preliminary data.</text>
</comment>
<dbReference type="Pfam" id="PF00440">
    <property type="entry name" value="TetR_N"/>
    <property type="match status" value="1"/>
</dbReference>
<dbReference type="Gene3D" id="1.10.10.60">
    <property type="entry name" value="Homeodomain-like"/>
    <property type="match status" value="1"/>
</dbReference>
<dbReference type="PANTHER" id="PTHR47506:SF1">
    <property type="entry name" value="HTH-TYPE TRANSCRIPTIONAL REGULATOR YJDC"/>
    <property type="match status" value="1"/>
</dbReference>
<sequence length="196" mass="22237">MSRPREFDVDRALCQAMEVFWAKGFKSTSYEDLTRTTKVKKQSLYGVFKDKRDLFLKALALYREQSVELLNELASREAHPIRKLEAICEAALFPNEEAMRRGCLMVNSVLEFGAEDPEVNREADLMSGHVHRLLEEVIRSGQDQRLITNRLTSQELASFLNNAISGAKIMEKSGASKEHIDAVMRTTIALMAPEKT</sequence>
<reference evidence="6 7" key="1">
    <citation type="submission" date="2020-08" db="EMBL/GenBank/DDBJ databases">
        <title>Cohnella phylogeny.</title>
        <authorList>
            <person name="Dunlap C."/>
        </authorList>
    </citation>
    <scope>NUCLEOTIDE SEQUENCE [LARGE SCALE GENOMIC DNA]</scope>
    <source>
        <strain evidence="6 7">DSM 25239</strain>
    </source>
</reference>
<keyword evidence="7" id="KW-1185">Reference proteome</keyword>
<proteinExistence type="predicted"/>
<dbReference type="SUPFAM" id="SSF46689">
    <property type="entry name" value="Homeodomain-like"/>
    <property type="match status" value="1"/>
</dbReference>
<evidence type="ECO:0000256" key="1">
    <source>
        <dbReference type="ARBA" id="ARBA00023015"/>
    </source>
</evidence>
<evidence type="ECO:0000256" key="2">
    <source>
        <dbReference type="ARBA" id="ARBA00023125"/>
    </source>
</evidence>
<evidence type="ECO:0000256" key="3">
    <source>
        <dbReference type="ARBA" id="ARBA00023163"/>
    </source>
</evidence>
<evidence type="ECO:0000256" key="4">
    <source>
        <dbReference type="PROSITE-ProRule" id="PRU00335"/>
    </source>
</evidence>
<evidence type="ECO:0000313" key="6">
    <source>
        <dbReference type="EMBL" id="MBB6692820.1"/>
    </source>
</evidence>
<dbReference type="Pfam" id="PF16925">
    <property type="entry name" value="TetR_C_13"/>
    <property type="match status" value="1"/>
</dbReference>
<name>A0A841U441_9BACL</name>
<gene>
    <name evidence="6" type="ORF">H7B90_15530</name>
</gene>
<keyword evidence="2 4" id="KW-0238">DNA-binding</keyword>
<dbReference type="InterPro" id="IPR001647">
    <property type="entry name" value="HTH_TetR"/>
</dbReference>
<dbReference type="GO" id="GO:0003677">
    <property type="term" value="F:DNA binding"/>
    <property type="evidence" value="ECO:0007669"/>
    <property type="project" value="UniProtKB-UniRule"/>
</dbReference>
<keyword evidence="1" id="KW-0805">Transcription regulation</keyword>